<protein>
    <submittedName>
        <fullName evidence="1">Uncharacterized protein</fullName>
    </submittedName>
</protein>
<reference evidence="1" key="1">
    <citation type="submission" date="2020-08" db="EMBL/GenBank/DDBJ databases">
        <title>Multicomponent nature underlies the extraordinary mechanical properties of spider dragline silk.</title>
        <authorList>
            <person name="Kono N."/>
            <person name="Nakamura H."/>
            <person name="Mori M."/>
            <person name="Yoshida Y."/>
            <person name="Ohtoshi R."/>
            <person name="Malay A.D."/>
            <person name="Moran D.A.P."/>
            <person name="Tomita M."/>
            <person name="Numata K."/>
            <person name="Arakawa K."/>
        </authorList>
    </citation>
    <scope>NUCLEOTIDE SEQUENCE</scope>
</reference>
<evidence type="ECO:0000313" key="2">
    <source>
        <dbReference type="Proteomes" id="UP000887159"/>
    </source>
</evidence>
<organism evidence="1 2">
    <name type="scientific">Trichonephila clavipes</name>
    <name type="common">Golden silk orbweaver</name>
    <name type="synonym">Nephila clavipes</name>
    <dbReference type="NCBI Taxonomy" id="2585209"/>
    <lineage>
        <taxon>Eukaryota</taxon>
        <taxon>Metazoa</taxon>
        <taxon>Ecdysozoa</taxon>
        <taxon>Arthropoda</taxon>
        <taxon>Chelicerata</taxon>
        <taxon>Arachnida</taxon>
        <taxon>Araneae</taxon>
        <taxon>Araneomorphae</taxon>
        <taxon>Entelegynae</taxon>
        <taxon>Araneoidea</taxon>
        <taxon>Nephilidae</taxon>
        <taxon>Trichonephila</taxon>
    </lineage>
</organism>
<dbReference type="EMBL" id="BMAU01021137">
    <property type="protein sequence ID" value="GFX91959.1"/>
    <property type="molecule type" value="Genomic_DNA"/>
</dbReference>
<name>A0A8X6RGS2_TRICX</name>
<gene>
    <name evidence="1" type="ORF">TNCV_3577891</name>
</gene>
<sequence length="230" mass="26500">MAFLLRIRKYVLLEVAKELRVEIDITLPKIEFKKRICQSKYYDEESVKCLLEGILAEKRETRESERETREYEERKLIREFELQRLRAQLSNKLNENKLKAGNRINDLANVCILSGKRNAEVSEPVNKCMPLIKPVVNKSVENAMSCDFEKKNCDPPVRWTNVSHPSEVKGRGTEKNNLFKIVEGKEFNVYRNSDCEVKMKAALCEGRVKAVAKASQRVLNPDNIGVGLLN</sequence>
<accession>A0A8X6RGS2</accession>
<evidence type="ECO:0000313" key="1">
    <source>
        <dbReference type="EMBL" id="GFX91959.1"/>
    </source>
</evidence>
<dbReference type="AlphaFoldDB" id="A0A8X6RGS2"/>
<dbReference type="Proteomes" id="UP000887159">
    <property type="component" value="Unassembled WGS sequence"/>
</dbReference>
<proteinExistence type="predicted"/>
<keyword evidence="2" id="KW-1185">Reference proteome</keyword>
<comment type="caution">
    <text evidence="1">The sequence shown here is derived from an EMBL/GenBank/DDBJ whole genome shotgun (WGS) entry which is preliminary data.</text>
</comment>